<evidence type="ECO:0000313" key="2">
    <source>
        <dbReference type="Proteomes" id="UP000019402"/>
    </source>
</evidence>
<dbReference type="Proteomes" id="UP000019402">
    <property type="component" value="Unassembled WGS sequence"/>
</dbReference>
<comment type="caution">
    <text evidence="1">The sequence shown here is derived from an EMBL/GenBank/DDBJ whole genome shotgun (WGS) entry which is preliminary data.</text>
</comment>
<keyword evidence="2" id="KW-1185">Reference proteome</keyword>
<reference evidence="1 2" key="1">
    <citation type="journal article" date="2014" name="Genome Announc.">
        <title>Draft Genome Sequence of Cytophaga fermentans JCM 21142T, a Facultative Anaerobe Isolated from Marine Mud.</title>
        <authorList>
            <person name="Starns D."/>
            <person name="Oshima K."/>
            <person name="Suda W."/>
            <person name="Iino T."/>
            <person name="Yuki M."/>
            <person name="Inoue J."/>
            <person name="Kitamura K."/>
            <person name="Iida T."/>
            <person name="Darby A."/>
            <person name="Hattori M."/>
            <person name="Ohkuma M."/>
        </authorList>
    </citation>
    <scope>NUCLEOTIDE SEQUENCE [LARGE SCALE GENOMIC DNA]</scope>
    <source>
        <strain evidence="1 2">JCM 21142</strain>
    </source>
</reference>
<protein>
    <submittedName>
        <fullName evidence="1">Uncharacterized protein</fullName>
    </submittedName>
</protein>
<gene>
    <name evidence="1" type="ORF">JCM21142_104550</name>
</gene>
<evidence type="ECO:0000313" key="1">
    <source>
        <dbReference type="EMBL" id="GAF05797.1"/>
    </source>
</evidence>
<dbReference type="RefSeq" id="WP_027472376.1">
    <property type="nucleotide sequence ID" value="NZ_BAMD01000127.1"/>
</dbReference>
<name>W7YBI6_9BACT</name>
<organism evidence="1 2">
    <name type="scientific">Saccharicrinis fermentans DSM 9555 = JCM 21142</name>
    <dbReference type="NCBI Taxonomy" id="869213"/>
    <lineage>
        <taxon>Bacteria</taxon>
        <taxon>Pseudomonadati</taxon>
        <taxon>Bacteroidota</taxon>
        <taxon>Bacteroidia</taxon>
        <taxon>Marinilabiliales</taxon>
        <taxon>Marinilabiliaceae</taxon>
        <taxon>Saccharicrinis</taxon>
    </lineage>
</organism>
<dbReference type="EMBL" id="BAMD01000127">
    <property type="protein sequence ID" value="GAF05797.1"/>
    <property type="molecule type" value="Genomic_DNA"/>
</dbReference>
<sequence length="107" mass="12591">MINSHTLKEYIESLFESSKIPNKKGIHIEMADNTIWTIILFEIKKDKVEIKINNMFLGTFGEIKEPTKNLYVAKFTKATSNQNKYSEYFAFIKNLCEPNNILFRYKS</sequence>
<accession>W7YBI6</accession>
<dbReference type="STRING" id="869213.GCA_000517085_02876"/>
<dbReference type="AlphaFoldDB" id="W7YBI6"/>
<proteinExistence type="predicted"/>